<feature type="chain" id="PRO_5015698546" description="Phosphonate ABC transporter phosphate-binding periplasmic component" evidence="1">
    <location>
        <begin position="23"/>
        <end position="95"/>
    </location>
</feature>
<keyword evidence="1" id="KW-0732">Signal</keyword>
<organism evidence="3 5">
    <name type="scientific">Pseudomonas aylmerensis</name>
    <dbReference type="NCBI Taxonomy" id="1869229"/>
    <lineage>
        <taxon>Bacteria</taxon>
        <taxon>Pseudomonadati</taxon>
        <taxon>Pseudomonadota</taxon>
        <taxon>Gammaproteobacteria</taxon>
        <taxon>Pseudomonadales</taxon>
        <taxon>Pseudomonadaceae</taxon>
        <taxon>Pseudomonas</taxon>
    </lineage>
</organism>
<evidence type="ECO:0008006" key="6">
    <source>
        <dbReference type="Google" id="ProtNLM"/>
    </source>
</evidence>
<proteinExistence type="predicted"/>
<dbReference type="OrthoDB" id="7008028at2"/>
<dbReference type="RefSeq" id="WP_065901830.1">
    <property type="nucleotide sequence ID" value="NZ_MAUE01000010.1"/>
</dbReference>
<dbReference type="EMBL" id="MAUE01000010">
    <property type="protein sequence ID" value="OCW29309.1"/>
    <property type="molecule type" value="Genomic_DNA"/>
</dbReference>
<feature type="signal peptide" evidence="1">
    <location>
        <begin position="1"/>
        <end position="22"/>
    </location>
</feature>
<gene>
    <name evidence="2" type="ORF">BBG20_07595</name>
    <name evidence="3" type="ORF">C9382_22255</name>
</gene>
<dbReference type="Proteomes" id="UP000240571">
    <property type="component" value="Unassembled WGS sequence"/>
</dbReference>
<evidence type="ECO:0000313" key="3">
    <source>
        <dbReference type="EMBL" id="PTC26245.1"/>
    </source>
</evidence>
<sequence length="95" mass="10356">MNRLIVLFAVLVVLAGCSSTSAKTHAKRGVSGIEIDCSGLGNKWEKCEKRAARECKMQGYKVITRSSDAKDEEGDYLFGWNPAGAVTRTMLVICN</sequence>
<dbReference type="Proteomes" id="UP000095081">
    <property type="component" value="Unassembled WGS sequence"/>
</dbReference>
<name>A0A2T4FS22_9PSED</name>
<evidence type="ECO:0000313" key="4">
    <source>
        <dbReference type="Proteomes" id="UP000095081"/>
    </source>
</evidence>
<evidence type="ECO:0000256" key="1">
    <source>
        <dbReference type="SAM" id="SignalP"/>
    </source>
</evidence>
<dbReference type="EMBL" id="PYWW01000048">
    <property type="protein sequence ID" value="PTC26245.1"/>
    <property type="molecule type" value="Genomic_DNA"/>
</dbReference>
<dbReference type="AlphaFoldDB" id="A0A2T4FS22"/>
<reference evidence="3 5" key="2">
    <citation type="submission" date="2018-03" db="EMBL/GenBank/DDBJ databases">
        <title>Diversity of bacteria associated with corn roots inoculated with woodland soils in Canada, and Description of Pseudomonas aylmerense sp. nov.</title>
        <authorList>
            <person name="Tambong J.T."/>
            <person name="Xu R."/>
            <person name="Tchagang C."/>
        </authorList>
    </citation>
    <scope>NUCLEOTIDE SEQUENCE [LARGE SCALE GENOMIC DNA]</scope>
    <source>
        <strain evidence="3 5">S1E44</strain>
    </source>
</reference>
<protein>
    <recommendedName>
        <fullName evidence="6">Phosphonate ABC transporter phosphate-binding periplasmic component</fullName>
    </recommendedName>
</protein>
<keyword evidence="4" id="KW-1185">Reference proteome</keyword>
<evidence type="ECO:0000313" key="2">
    <source>
        <dbReference type="EMBL" id="OCW29309.1"/>
    </source>
</evidence>
<accession>A0A2T4FS22</accession>
<reference evidence="2 4" key="1">
    <citation type="submission" date="2016-06" db="EMBL/GenBank/DDBJ databases">
        <title>Draft genome sequence of Pseudomonas sp. S1E40, a novel strain antagonistic activity to fungal plant pathogen.</title>
        <authorList>
            <person name="Tambong J.T."/>
            <person name="Tchagang C."/>
            <person name="Xu R."/>
        </authorList>
    </citation>
    <scope>NUCLEOTIDE SEQUENCE [LARGE SCALE GENOMIC DNA]</scope>
    <source>
        <strain evidence="2 4">S1E40</strain>
    </source>
</reference>
<comment type="caution">
    <text evidence="3">The sequence shown here is derived from an EMBL/GenBank/DDBJ whole genome shotgun (WGS) entry which is preliminary data.</text>
</comment>
<dbReference type="PROSITE" id="PS51257">
    <property type="entry name" value="PROKAR_LIPOPROTEIN"/>
    <property type="match status" value="1"/>
</dbReference>
<evidence type="ECO:0000313" key="5">
    <source>
        <dbReference type="Proteomes" id="UP000240571"/>
    </source>
</evidence>